<reference evidence="4" key="1">
    <citation type="submission" date="2020-08" db="EMBL/GenBank/DDBJ databases">
        <title>Genome public.</title>
        <authorList>
            <person name="Liu C."/>
            <person name="Sun Q."/>
        </authorList>
    </citation>
    <scope>NUCLEOTIDE SEQUENCE</scope>
    <source>
        <strain evidence="4">NSJ-52</strain>
    </source>
</reference>
<dbReference type="PROSITE" id="PS50966">
    <property type="entry name" value="ZF_SWIM"/>
    <property type="match status" value="1"/>
</dbReference>
<accession>A0A8J6JKY7</accession>
<evidence type="ECO:0000313" key="4">
    <source>
        <dbReference type="EMBL" id="MBC5737184.1"/>
    </source>
</evidence>
<dbReference type="AlphaFoldDB" id="A0A8J6JKY7"/>
<gene>
    <name evidence="4" type="ORF">H8S62_09195</name>
</gene>
<dbReference type="Proteomes" id="UP000607645">
    <property type="component" value="Unassembled WGS sequence"/>
</dbReference>
<keyword evidence="1" id="KW-0862">Zinc</keyword>
<comment type="caution">
    <text evidence="4">The sequence shown here is derived from an EMBL/GenBank/DDBJ whole genome shotgun (WGS) entry which is preliminary data.</text>
</comment>
<dbReference type="InterPro" id="IPR007527">
    <property type="entry name" value="Znf_SWIM"/>
</dbReference>
<keyword evidence="5" id="KW-1185">Reference proteome</keyword>
<dbReference type="RefSeq" id="WP_155147208.1">
    <property type="nucleotide sequence ID" value="NZ_JACOPQ010000006.1"/>
</dbReference>
<keyword evidence="1" id="KW-0479">Metal-binding</keyword>
<name>A0A8J6JKY7_9FIRM</name>
<dbReference type="EMBL" id="JACOPQ010000006">
    <property type="protein sequence ID" value="MBC5737184.1"/>
    <property type="molecule type" value="Genomic_DNA"/>
</dbReference>
<keyword evidence="1" id="KW-0863">Zinc-finger</keyword>
<evidence type="ECO:0000259" key="3">
    <source>
        <dbReference type="PROSITE" id="PS50966"/>
    </source>
</evidence>
<feature type="domain" description="SWIM-type" evidence="3">
    <location>
        <begin position="55"/>
        <end position="91"/>
    </location>
</feature>
<dbReference type="GO" id="GO:0008270">
    <property type="term" value="F:zinc ion binding"/>
    <property type="evidence" value="ECO:0007669"/>
    <property type="project" value="UniProtKB-KW"/>
</dbReference>
<proteinExistence type="predicted"/>
<sequence length="480" mass="52557">MIQITQQMIDALAPNPAASSNARKISQKGGFIRLERSADETFYLGECTGSGASRYITSADFLDPAVPVFRCSCPSHQFPCKHSLALLCEMMAGKPFAVCDIPDDILQKRAKKAARAAKSESDGDGAEAPKAPPKVNRAARTKKLQRQLEGLELTARLVQDLMNAGLGTMGGTALATYRTLAKQLGDYYLPGPQRLLNRLILEISAFQKDGDDAHYESAIDVLEKLWALVKKSRQYLTEKVESGRVEQDASLLFEELGGVWKLSELEALGLAKQNARLAQLSFWVAFDAARGEYIDTGCWADLDTGEVSLTYHYRPVKALKYVKQEDTFFGAARIPALAYYPGEGSRRVRWESAELLPLEPGDLDGLRRCAASDLAAEVKAAKNLLKNTLSGPAVYRLLRFARIGRAGDVLALQDTVGGTIALGDLPGMEPTTARLTLLPDPSLLESQVLLGAFWYDGAERRMKLQPLSIVTADQVVRLLY</sequence>
<evidence type="ECO:0000256" key="1">
    <source>
        <dbReference type="PROSITE-ProRule" id="PRU00325"/>
    </source>
</evidence>
<organism evidence="4 5">
    <name type="scientific">Lawsonibacter faecis</name>
    <dbReference type="NCBI Taxonomy" id="2763052"/>
    <lineage>
        <taxon>Bacteria</taxon>
        <taxon>Bacillati</taxon>
        <taxon>Bacillota</taxon>
        <taxon>Clostridia</taxon>
        <taxon>Eubacteriales</taxon>
        <taxon>Oscillospiraceae</taxon>
        <taxon>Lawsonibacter</taxon>
    </lineage>
</organism>
<protein>
    <submittedName>
        <fullName evidence="4">SWIM zinc finger family protein</fullName>
    </submittedName>
</protein>
<evidence type="ECO:0000256" key="2">
    <source>
        <dbReference type="SAM" id="MobiDB-lite"/>
    </source>
</evidence>
<feature type="region of interest" description="Disordered" evidence="2">
    <location>
        <begin position="116"/>
        <end position="140"/>
    </location>
</feature>
<evidence type="ECO:0000313" key="5">
    <source>
        <dbReference type="Proteomes" id="UP000607645"/>
    </source>
</evidence>